<dbReference type="RefSeq" id="WP_246117319.1">
    <property type="nucleotide sequence ID" value="NZ_BJWG01000002.1"/>
</dbReference>
<evidence type="ECO:0000313" key="2">
    <source>
        <dbReference type="EMBL" id="GEL94068.1"/>
    </source>
</evidence>
<gene>
    <name evidence="2" type="ORF">CCO02nite_07260</name>
</gene>
<organism evidence="2 3">
    <name type="scientific">Cellulomonas composti</name>
    <dbReference type="NCBI Taxonomy" id="266130"/>
    <lineage>
        <taxon>Bacteria</taxon>
        <taxon>Bacillati</taxon>
        <taxon>Actinomycetota</taxon>
        <taxon>Actinomycetes</taxon>
        <taxon>Micrococcales</taxon>
        <taxon>Cellulomonadaceae</taxon>
        <taxon>Cellulomonas</taxon>
    </lineage>
</organism>
<comment type="caution">
    <text evidence="2">The sequence shown here is derived from an EMBL/GenBank/DDBJ whole genome shotgun (WGS) entry which is preliminary data.</text>
</comment>
<keyword evidence="3" id="KW-1185">Reference proteome</keyword>
<feature type="region of interest" description="Disordered" evidence="1">
    <location>
        <begin position="209"/>
        <end position="254"/>
    </location>
</feature>
<evidence type="ECO:0000313" key="3">
    <source>
        <dbReference type="Proteomes" id="UP000321720"/>
    </source>
</evidence>
<evidence type="ECO:0000256" key="1">
    <source>
        <dbReference type="SAM" id="MobiDB-lite"/>
    </source>
</evidence>
<accession>A0A511J7W1</accession>
<dbReference type="AlphaFoldDB" id="A0A511J7W1"/>
<dbReference type="EMBL" id="BJWG01000002">
    <property type="protein sequence ID" value="GEL94068.1"/>
    <property type="molecule type" value="Genomic_DNA"/>
</dbReference>
<reference evidence="2 3" key="1">
    <citation type="submission" date="2019-07" db="EMBL/GenBank/DDBJ databases">
        <title>Whole genome shotgun sequence of Cellulomonas composti NBRC 100758.</title>
        <authorList>
            <person name="Hosoyama A."/>
            <person name="Uohara A."/>
            <person name="Ohji S."/>
            <person name="Ichikawa N."/>
        </authorList>
    </citation>
    <scope>NUCLEOTIDE SEQUENCE [LARGE SCALE GENOMIC DNA]</scope>
    <source>
        <strain evidence="2 3">NBRC 100758</strain>
    </source>
</reference>
<protein>
    <submittedName>
        <fullName evidence="2">Uncharacterized protein</fullName>
    </submittedName>
</protein>
<proteinExistence type="predicted"/>
<sequence>MLFTVCNSGDEKGTVLYWEADTATWYHAKGNGADTGRPPVDPADLVVDDPVDDAAAQNLTSLSVGAEGAGVANVLEPTTLRTDGLITCMAWLLYNAGAAYLTHIVIGNPKWVTTTNLAAQVKTLADEFEKESGTKPTDLVLKVNNLLHYGNADTLTDWMRALVPPGVRAPDKLLHGGNDYSYVVKPRDGAQPAPWKLWRGAPIELVEVKPAEDEMAGTGRGGPPPNQAPSVAWRPRARTGPPVEVPNFSDSDES</sequence>
<dbReference type="Proteomes" id="UP000321720">
    <property type="component" value="Unassembled WGS sequence"/>
</dbReference>
<name>A0A511J7W1_9CELL</name>